<reference evidence="2 3" key="1">
    <citation type="submission" date="2023-08" db="EMBL/GenBank/DDBJ databases">
        <title>genomic of G39.</title>
        <authorList>
            <person name="Wang Y."/>
        </authorList>
    </citation>
    <scope>NUCLEOTIDE SEQUENCE [LARGE SCALE GENOMIC DNA]</scope>
    <source>
        <strain evidence="2 3">G39</strain>
    </source>
</reference>
<feature type="chain" id="PRO_5045605820" description="Aspartate-semialdehyde dehydrogenase" evidence="1">
    <location>
        <begin position="19"/>
        <end position="187"/>
    </location>
</feature>
<dbReference type="PROSITE" id="PS51257">
    <property type="entry name" value="PROKAR_LIPOPROTEIN"/>
    <property type="match status" value="1"/>
</dbReference>
<dbReference type="RefSeq" id="WP_305932780.1">
    <property type="nucleotide sequence ID" value="NZ_JAVAIM010000001.1"/>
</dbReference>
<keyword evidence="1" id="KW-0732">Signal</keyword>
<gene>
    <name evidence="2" type="ORF">Q9K02_10080</name>
</gene>
<organism evidence="2 3">
    <name type="scientific">Qipengyuania profundimaris</name>
    <dbReference type="NCBI Taxonomy" id="3067652"/>
    <lineage>
        <taxon>Bacteria</taxon>
        <taxon>Pseudomonadati</taxon>
        <taxon>Pseudomonadota</taxon>
        <taxon>Alphaproteobacteria</taxon>
        <taxon>Sphingomonadales</taxon>
        <taxon>Erythrobacteraceae</taxon>
        <taxon>Qipengyuania</taxon>
    </lineage>
</organism>
<protein>
    <recommendedName>
        <fullName evidence="4">Aspartate-semialdehyde dehydrogenase</fullName>
    </recommendedName>
</protein>
<accession>A0ABT9HQQ1</accession>
<dbReference type="EMBL" id="JAVAIM010000001">
    <property type="protein sequence ID" value="MDP4575484.1"/>
    <property type="molecule type" value="Genomic_DNA"/>
</dbReference>
<name>A0ABT9HQQ1_9SPHN</name>
<evidence type="ECO:0000313" key="2">
    <source>
        <dbReference type="EMBL" id="MDP4575484.1"/>
    </source>
</evidence>
<proteinExistence type="predicted"/>
<keyword evidence="3" id="KW-1185">Reference proteome</keyword>
<feature type="signal peptide" evidence="1">
    <location>
        <begin position="1"/>
        <end position="18"/>
    </location>
</feature>
<dbReference type="Proteomes" id="UP001240639">
    <property type="component" value="Unassembled WGS sequence"/>
</dbReference>
<comment type="caution">
    <text evidence="2">The sequence shown here is derived from an EMBL/GenBank/DDBJ whole genome shotgun (WGS) entry which is preliminary data.</text>
</comment>
<sequence>MMRKVLLIALPFALVACGGPEDSANPDEPVTEVTSADERLTDAKLVVSADGVGAKGSEPLRFGATREEVDAMAAQAFGSEGEESSNVECGAGPMDFSQYGPLQLAFLDGKFAGWFLREGEAVATSDGVRPGVSTLDALKGERQVQELDTTLEGEFQYTTADYGTITGFADEAGEIDALQAGVSCFFR</sequence>
<evidence type="ECO:0000313" key="3">
    <source>
        <dbReference type="Proteomes" id="UP001240639"/>
    </source>
</evidence>
<evidence type="ECO:0008006" key="4">
    <source>
        <dbReference type="Google" id="ProtNLM"/>
    </source>
</evidence>
<evidence type="ECO:0000256" key="1">
    <source>
        <dbReference type="SAM" id="SignalP"/>
    </source>
</evidence>